<feature type="non-terminal residue" evidence="2">
    <location>
        <position position="1"/>
    </location>
</feature>
<dbReference type="FunFam" id="2.60.40.10:FF:001425">
    <property type="entry name" value="Interferon gamma receptor 1"/>
    <property type="match status" value="1"/>
</dbReference>
<dbReference type="InterPro" id="IPR003961">
    <property type="entry name" value="FN3_dom"/>
</dbReference>
<gene>
    <name evidence="2" type="primary">Ifngr1_0</name>
    <name evidence="2" type="ORF">PENPIL_R14037</name>
</gene>
<feature type="non-terminal residue" evidence="2">
    <location>
        <position position="120"/>
    </location>
</feature>
<dbReference type="Pfam" id="PF01108">
    <property type="entry name" value="Tissue_fac"/>
    <property type="match status" value="1"/>
</dbReference>
<proteinExistence type="predicted"/>
<dbReference type="EMBL" id="WBMW01002258">
    <property type="protein sequence ID" value="NXC42601.1"/>
    <property type="molecule type" value="Genomic_DNA"/>
</dbReference>
<evidence type="ECO:0000313" key="3">
    <source>
        <dbReference type="Proteomes" id="UP000613066"/>
    </source>
</evidence>
<dbReference type="PANTHER" id="PTHR20859">
    <property type="entry name" value="INTERFERON/INTERLEUKIN RECEPTOR"/>
    <property type="match status" value="1"/>
</dbReference>
<comment type="caution">
    <text evidence="2">The sequence shown here is derived from an EMBL/GenBank/DDBJ whole genome shotgun (WGS) entry which is preliminary data.</text>
</comment>
<accession>A0A851NJV2</accession>
<dbReference type="GO" id="GO:0004896">
    <property type="term" value="F:cytokine receptor activity"/>
    <property type="evidence" value="ECO:0007669"/>
    <property type="project" value="TreeGrafter"/>
</dbReference>
<evidence type="ECO:0000259" key="1">
    <source>
        <dbReference type="Pfam" id="PF01108"/>
    </source>
</evidence>
<dbReference type="OrthoDB" id="9946382at2759"/>
<dbReference type="AlphaFoldDB" id="A0A851NJV2"/>
<protein>
    <submittedName>
        <fullName evidence="2">INGR1 protein</fullName>
    </submittedName>
</protein>
<sequence>VPSPTRTVVTSKNLKTVLWWQYPSMSETPHFVVEVKPYSPGSYKIVSGCVNISANFCDLSEEIQDYDSSYWFRIKAFVGSQQSEYVETEEFILQKHGEIGPPKLDLSRHGDKIVLDIYHP</sequence>
<dbReference type="InterPro" id="IPR013783">
    <property type="entry name" value="Ig-like_fold"/>
</dbReference>
<dbReference type="InterPro" id="IPR050650">
    <property type="entry name" value="Type-II_Cytokine-TF_Rcpt"/>
</dbReference>
<dbReference type="InterPro" id="IPR036116">
    <property type="entry name" value="FN3_sf"/>
</dbReference>
<dbReference type="PANTHER" id="PTHR20859:SF5">
    <property type="entry name" value="INTERFERON GAMMA RECEPTOR 1"/>
    <property type="match status" value="1"/>
</dbReference>
<reference evidence="2" key="1">
    <citation type="submission" date="2019-09" db="EMBL/GenBank/DDBJ databases">
        <title>Bird 10,000 Genomes (B10K) Project - Family phase.</title>
        <authorList>
            <person name="Zhang G."/>
        </authorList>
    </citation>
    <scope>NUCLEOTIDE SEQUENCE</scope>
    <source>
        <strain evidence="2">B10K-DU-001-08</strain>
        <tissue evidence="2">Muscle</tissue>
    </source>
</reference>
<dbReference type="GO" id="GO:0005886">
    <property type="term" value="C:plasma membrane"/>
    <property type="evidence" value="ECO:0007669"/>
    <property type="project" value="TreeGrafter"/>
</dbReference>
<organism evidence="2 3">
    <name type="scientific">Penelope pileata</name>
    <dbReference type="NCBI Taxonomy" id="1118817"/>
    <lineage>
        <taxon>Eukaryota</taxon>
        <taxon>Metazoa</taxon>
        <taxon>Chordata</taxon>
        <taxon>Craniata</taxon>
        <taxon>Vertebrata</taxon>
        <taxon>Euteleostomi</taxon>
        <taxon>Archelosauria</taxon>
        <taxon>Archosauria</taxon>
        <taxon>Dinosauria</taxon>
        <taxon>Saurischia</taxon>
        <taxon>Theropoda</taxon>
        <taxon>Coelurosauria</taxon>
        <taxon>Aves</taxon>
        <taxon>Neognathae</taxon>
        <taxon>Galloanserae</taxon>
        <taxon>Galliformes</taxon>
        <taxon>Cracidae</taxon>
        <taxon>Penelope</taxon>
    </lineage>
</organism>
<keyword evidence="3" id="KW-1185">Reference proteome</keyword>
<feature type="domain" description="Fibronectin type-III" evidence="1">
    <location>
        <begin position="1"/>
        <end position="84"/>
    </location>
</feature>
<dbReference type="Proteomes" id="UP000613066">
    <property type="component" value="Unassembled WGS sequence"/>
</dbReference>
<dbReference type="Gene3D" id="2.60.40.10">
    <property type="entry name" value="Immunoglobulins"/>
    <property type="match status" value="1"/>
</dbReference>
<dbReference type="SUPFAM" id="SSF49265">
    <property type="entry name" value="Fibronectin type III"/>
    <property type="match status" value="1"/>
</dbReference>
<name>A0A851NJV2_9GALL</name>
<evidence type="ECO:0000313" key="2">
    <source>
        <dbReference type="EMBL" id="NXC42601.1"/>
    </source>
</evidence>